<organism evidence="5 6">
    <name type="scientific">Sphingobacterium alimentarium</name>
    <dbReference type="NCBI Taxonomy" id="797292"/>
    <lineage>
        <taxon>Bacteria</taxon>
        <taxon>Pseudomonadati</taxon>
        <taxon>Bacteroidota</taxon>
        <taxon>Sphingobacteriia</taxon>
        <taxon>Sphingobacteriales</taxon>
        <taxon>Sphingobacteriaceae</taxon>
        <taxon>Sphingobacterium</taxon>
    </lineage>
</organism>
<dbReference type="Gene3D" id="1.10.10.60">
    <property type="entry name" value="Homeodomain-like"/>
    <property type="match status" value="2"/>
</dbReference>
<dbReference type="PROSITE" id="PS00041">
    <property type="entry name" value="HTH_ARAC_FAMILY_1"/>
    <property type="match status" value="1"/>
</dbReference>
<evidence type="ECO:0000256" key="2">
    <source>
        <dbReference type="ARBA" id="ARBA00023125"/>
    </source>
</evidence>
<dbReference type="InterPro" id="IPR018062">
    <property type="entry name" value="HTH_AraC-typ_CS"/>
</dbReference>
<dbReference type="Proteomes" id="UP000295197">
    <property type="component" value="Unassembled WGS sequence"/>
</dbReference>
<feature type="domain" description="HTH araC/xylS-type" evidence="4">
    <location>
        <begin position="75"/>
        <end position="175"/>
    </location>
</feature>
<evidence type="ECO:0000313" key="6">
    <source>
        <dbReference type="Proteomes" id="UP000295197"/>
    </source>
</evidence>
<dbReference type="PANTHER" id="PTHR43280:SF2">
    <property type="entry name" value="HTH-TYPE TRANSCRIPTIONAL REGULATOR EXSA"/>
    <property type="match status" value="1"/>
</dbReference>
<dbReference type="AlphaFoldDB" id="A0A4R3VRC8"/>
<protein>
    <submittedName>
        <fullName evidence="5">AraC-like DNA-binding protein</fullName>
    </submittedName>
</protein>
<dbReference type="OrthoDB" id="952277at2"/>
<evidence type="ECO:0000256" key="1">
    <source>
        <dbReference type="ARBA" id="ARBA00023015"/>
    </source>
</evidence>
<evidence type="ECO:0000256" key="3">
    <source>
        <dbReference type="ARBA" id="ARBA00023163"/>
    </source>
</evidence>
<accession>A0A4R3VRC8</accession>
<dbReference type="PRINTS" id="PR00032">
    <property type="entry name" value="HTHARAC"/>
</dbReference>
<dbReference type="InterPro" id="IPR020449">
    <property type="entry name" value="Tscrpt_reg_AraC-type_HTH"/>
</dbReference>
<keyword evidence="1" id="KW-0805">Transcription regulation</keyword>
<keyword evidence="3" id="KW-0804">Transcription</keyword>
<dbReference type="GO" id="GO:0043565">
    <property type="term" value="F:sequence-specific DNA binding"/>
    <property type="evidence" value="ECO:0007669"/>
    <property type="project" value="InterPro"/>
</dbReference>
<dbReference type="Pfam" id="PF12833">
    <property type="entry name" value="HTH_18"/>
    <property type="match status" value="1"/>
</dbReference>
<dbReference type="PROSITE" id="PS01124">
    <property type="entry name" value="HTH_ARAC_FAMILY_2"/>
    <property type="match status" value="1"/>
</dbReference>
<keyword evidence="6" id="KW-1185">Reference proteome</keyword>
<dbReference type="SUPFAM" id="SSF46689">
    <property type="entry name" value="Homeodomain-like"/>
    <property type="match status" value="1"/>
</dbReference>
<dbReference type="EMBL" id="SMBZ01000044">
    <property type="protein sequence ID" value="TCV08489.1"/>
    <property type="molecule type" value="Genomic_DNA"/>
</dbReference>
<comment type="caution">
    <text evidence="5">The sequence shown here is derived from an EMBL/GenBank/DDBJ whole genome shotgun (WGS) entry which is preliminary data.</text>
</comment>
<dbReference type="InterPro" id="IPR009057">
    <property type="entry name" value="Homeodomain-like_sf"/>
</dbReference>
<gene>
    <name evidence="5" type="ORF">EDC17_104427</name>
</gene>
<dbReference type="SMART" id="SM00342">
    <property type="entry name" value="HTH_ARAC"/>
    <property type="match status" value="1"/>
</dbReference>
<evidence type="ECO:0000313" key="5">
    <source>
        <dbReference type="EMBL" id="TCV08489.1"/>
    </source>
</evidence>
<reference evidence="5 6" key="1">
    <citation type="submission" date="2019-03" db="EMBL/GenBank/DDBJ databases">
        <title>Genomic Encyclopedia of Type Strains, Phase IV (KMG-IV): sequencing the most valuable type-strain genomes for metagenomic binning, comparative biology and taxonomic classification.</title>
        <authorList>
            <person name="Goeker M."/>
        </authorList>
    </citation>
    <scope>NUCLEOTIDE SEQUENCE [LARGE SCALE GENOMIC DNA]</scope>
    <source>
        <strain evidence="5 6">DSM 22362</strain>
    </source>
</reference>
<dbReference type="PANTHER" id="PTHR43280">
    <property type="entry name" value="ARAC-FAMILY TRANSCRIPTIONAL REGULATOR"/>
    <property type="match status" value="1"/>
</dbReference>
<name>A0A4R3VRC8_9SPHI</name>
<sequence>MNIIVSNMVCNRCIMVIEQILDSLDIKDYTVVMGQIKLSEDIPVDKMKNLTNKLHKVGFEVLEDKTEKTIASIKAAVVQYLDELANGEPLKMSSYITQHVYYDYSYLSYIFSKTANITIEKYFIELRVDKAKELLKYSSSDVSSIAHKLGFSSPQHFANQFKQYVGVTPSAFRKLHDVR</sequence>
<keyword evidence="2 5" id="KW-0238">DNA-binding</keyword>
<dbReference type="GO" id="GO:0003700">
    <property type="term" value="F:DNA-binding transcription factor activity"/>
    <property type="evidence" value="ECO:0007669"/>
    <property type="project" value="InterPro"/>
</dbReference>
<dbReference type="InterPro" id="IPR018060">
    <property type="entry name" value="HTH_AraC"/>
</dbReference>
<evidence type="ECO:0000259" key="4">
    <source>
        <dbReference type="PROSITE" id="PS01124"/>
    </source>
</evidence>
<proteinExistence type="predicted"/>